<dbReference type="InterPro" id="IPR037294">
    <property type="entry name" value="ABC_BtuC-like"/>
</dbReference>
<dbReference type="GO" id="GO:0005886">
    <property type="term" value="C:plasma membrane"/>
    <property type="evidence" value="ECO:0007669"/>
    <property type="project" value="UniProtKB-SubCell"/>
</dbReference>
<keyword evidence="9" id="KW-1185">Reference proteome</keyword>
<dbReference type="EMBL" id="CDNC01000046">
    <property type="protein sequence ID" value="CEM62919.1"/>
    <property type="molecule type" value="Genomic_DNA"/>
</dbReference>
<reference evidence="7" key="2">
    <citation type="submission" date="2015-01" db="EMBL/GenBank/DDBJ databases">
        <authorList>
            <person name="Xiang T."/>
            <person name="Song Y."/>
            <person name="Huang L."/>
            <person name="Wang B."/>
            <person name="Wu P."/>
        </authorList>
    </citation>
    <scope>NUCLEOTIDE SEQUENCE [LARGE SCALE GENOMIC DNA]</scope>
    <source>
        <strain evidence="7">V1</strain>
    </source>
</reference>
<dbReference type="RefSeq" id="WP_024753291.1">
    <property type="nucleotide sequence ID" value="NZ_CDNC01000046.1"/>
</dbReference>
<evidence type="ECO:0000256" key="6">
    <source>
        <dbReference type="SAM" id="Phobius"/>
    </source>
</evidence>
<comment type="subcellular location">
    <subcellularLocation>
        <location evidence="1">Cell membrane</location>
        <topology evidence="1">Multi-pass membrane protein</topology>
    </subcellularLocation>
</comment>
<gene>
    <name evidence="7" type="primary">yufQ</name>
    <name evidence="8" type="ORF">FUT82_05935</name>
    <name evidence="7" type="ORF">TPHV1_500027</name>
</gene>
<feature type="transmembrane region" description="Helical" evidence="6">
    <location>
        <begin position="98"/>
        <end position="116"/>
    </location>
</feature>
<proteinExistence type="predicted"/>
<name>A0A0B7GW75_TREPH</name>
<dbReference type="Proteomes" id="UP000323594">
    <property type="component" value="Chromosome"/>
</dbReference>
<keyword evidence="4 6" id="KW-1133">Transmembrane helix</keyword>
<feature type="transmembrane region" description="Helical" evidence="6">
    <location>
        <begin position="234"/>
        <end position="254"/>
    </location>
</feature>
<feature type="transmembrane region" description="Helical" evidence="6">
    <location>
        <begin position="136"/>
        <end position="155"/>
    </location>
</feature>
<reference evidence="8 10" key="3">
    <citation type="submission" date="2019-08" db="EMBL/GenBank/DDBJ databases">
        <authorList>
            <person name="Kuhnert P."/>
        </authorList>
    </citation>
    <scope>NUCLEOTIDE SEQUENCE [LARGE SCALE GENOMIC DNA]</scope>
    <source>
        <strain evidence="8 10">B36.5</strain>
    </source>
</reference>
<protein>
    <submittedName>
        <fullName evidence="7 8">ABC transporter permease</fullName>
    </submittedName>
</protein>
<dbReference type="AlphaFoldDB" id="A0A0B7GW75"/>
<organism evidence="7 9">
    <name type="scientific">Treponema phagedenis</name>
    <dbReference type="NCBI Taxonomy" id="162"/>
    <lineage>
        <taxon>Bacteria</taxon>
        <taxon>Pseudomonadati</taxon>
        <taxon>Spirochaetota</taxon>
        <taxon>Spirochaetia</taxon>
        <taxon>Spirochaetales</taxon>
        <taxon>Treponemataceae</taxon>
        <taxon>Treponema</taxon>
    </lineage>
</organism>
<feature type="transmembrane region" description="Helical" evidence="6">
    <location>
        <begin position="6"/>
        <end position="27"/>
    </location>
</feature>
<evidence type="ECO:0000256" key="1">
    <source>
        <dbReference type="ARBA" id="ARBA00004651"/>
    </source>
</evidence>
<feature type="transmembrane region" description="Helical" evidence="6">
    <location>
        <begin position="266"/>
        <end position="284"/>
    </location>
</feature>
<dbReference type="SUPFAM" id="SSF81345">
    <property type="entry name" value="ABC transporter involved in vitamin B12 uptake, BtuC"/>
    <property type="match status" value="1"/>
</dbReference>
<evidence type="ECO:0000313" key="8">
    <source>
        <dbReference type="EMBL" id="QEJ97586.1"/>
    </source>
</evidence>
<dbReference type="CDD" id="cd06580">
    <property type="entry name" value="TM_PBP1_transp_TpRbsC_like"/>
    <property type="match status" value="1"/>
</dbReference>
<evidence type="ECO:0000256" key="2">
    <source>
        <dbReference type="ARBA" id="ARBA00022475"/>
    </source>
</evidence>
<feature type="transmembrane region" description="Helical" evidence="6">
    <location>
        <begin position="34"/>
        <end position="56"/>
    </location>
</feature>
<dbReference type="Proteomes" id="UP000042527">
    <property type="component" value="Unassembled WGS sequence"/>
</dbReference>
<accession>A0A0B7GW75</accession>
<evidence type="ECO:0000313" key="10">
    <source>
        <dbReference type="Proteomes" id="UP000323594"/>
    </source>
</evidence>
<evidence type="ECO:0000256" key="4">
    <source>
        <dbReference type="ARBA" id="ARBA00022989"/>
    </source>
</evidence>
<keyword evidence="3 6" id="KW-0812">Transmembrane</keyword>
<evidence type="ECO:0000313" key="7">
    <source>
        <dbReference type="EMBL" id="CEM62919.1"/>
    </source>
</evidence>
<dbReference type="OrthoDB" id="9792579at2"/>
<evidence type="ECO:0000256" key="5">
    <source>
        <dbReference type="ARBA" id="ARBA00023136"/>
    </source>
</evidence>
<feature type="transmembrane region" description="Helical" evidence="6">
    <location>
        <begin position="185"/>
        <end position="205"/>
    </location>
</feature>
<reference evidence="9" key="1">
    <citation type="submission" date="2015-01" db="EMBL/GenBank/DDBJ databases">
        <authorList>
            <person name="Manzoor Shahid"/>
            <person name="Zubair Saima"/>
        </authorList>
    </citation>
    <scope>NUCLEOTIDE SEQUENCE [LARGE SCALE GENOMIC DNA]</scope>
    <source>
        <strain evidence="9">V1</strain>
    </source>
</reference>
<dbReference type="PANTHER" id="PTHR43370:SF1">
    <property type="entry name" value="GUANOSINE ABC TRANSPORTER PERMEASE PROTEIN NUPQ"/>
    <property type="match status" value="1"/>
</dbReference>
<feature type="transmembrane region" description="Helical" evidence="6">
    <location>
        <begin position="62"/>
        <end position="86"/>
    </location>
</feature>
<dbReference type="Pfam" id="PF02653">
    <property type="entry name" value="BPD_transp_2"/>
    <property type="match status" value="1"/>
</dbReference>
<dbReference type="EMBL" id="CP042817">
    <property type="protein sequence ID" value="QEJ97586.1"/>
    <property type="molecule type" value="Genomic_DNA"/>
</dbReference>
<keyword evidence="2" id="KW-1003">Cell membrane</keyword>
<dbReference type="InterPro" id="IPR001851">
    <property type="entry name" value="ABC_transp_permease"/>
</dbReference>
<sequence length="301" mass="32127">MLSLLNKIPTILMLVSPILITATAGMICERSGVVNIALEGLMVFGAFATATVHFFTEVPLGGFSIWFAILCGGVFGMIFSLIHAFASVSLNADQTISGTGINLLAVGVTRFISQIIFKQEQTKEFMLGMMPSFAGIYPTAYVALIIILLAWFILYKRPLGLRLRSCGENPQAAASVGINVQRIRYMAVLTSGFLAGIAGGCLVLTTNTQFNSTTVNGHGFIALAVVSFGRWRPIGITGAAILFGSTLAFSIIANDYEPLKRLPSDMFNIMPYLITLIALVVFSGKNYAPASVGLPYEGGSS</sequence>
<dbReference type="PANTHER" id="PTHR43370">
    <property type="entry name" value="SUGAR ABC TRANSPORTER INTEGRAL MEMBRANE PROTEIN-RELATED"/>
    <property type="match status" value="1"/>
</dbReference>
<keyword evidence="5 6" id="KW-0472">Membrane</keyword>
<dbReference type="GO" id="GO:0022857">
    <property type="term" value="F:transmembrane transporter activity"/>
    <property type="evidence" value="ECO:0007669"/>
    <property type="project" value="InterPro"/>
</dbReference>
<dbReference type="Gene3D" id="1.10.3470.10">
    <property type="entry name" value="ABC transporter involved in vitamin B12 uptake, BtuC"/>
    <property type="match status" value="1"/>
</dbReference>
<evidence type="ECO:0000256" key="3">
    <source>
        <dbReference type="ARBA" id="ARBA00022692"/>
    </source>
</evidence>
<evidence type="ECO:0000313" key="9">
    <source>
        <dbReference type="Proteomes" id="UP000042527"/>
    </source>
</evidence>